<sequence length="83" mass="8654">MVPHSVATVLTRIGLLQASLGQEIPGVKPPALLETIRCAQVRGPAAPALAHVLRAVRFSELDRSCAFAALAQLRGVDGTVWGG</sequence>
<feature type="signal peptide" evidence="1">
    <location>
        <begin position="1"/>
        <end position="21"/>
    </location>
</feature>
<dbReference type="AlphaFoldDB" id="A0A1V4JV79"/>
<organism evidence="2 3">
    <name type="scientific">Patagioenas fasciata monilis</name>
    <dbReference type="NCBI Taxonomy" id="372326"/>
    <lineage>
        <taxon>Eukaryota</taxon>
        <taxon>Metazoa</taxon>
        <taxon>Chordata</taxon>
        <taxon>Craniata</taxon>
        <taxon>Vertebrata</taxon>
        <taxon>Euteleostomi</taxon>
        <taxon>Archelosauria</taxon>
        <taxon>Archosauria</taxon>
        <taxon>Dinosauria</taxon>
        <taxon>Saurischia</taxon>
        <taxon>Theropoda</taxon>
        <taxon>Coelurosauria</taxon>
        <taxon>Aves</taxon>
        <taxon>Neognathae</taxon>
        <taxon>Neoaves</taxon>
        <taxon>Columbimorphae</taxon>
        <taxon>Columbiformes</taxon>
        <taxon>Columbidae</taxon>
        <taxon>Patagioenas</taxon>
    </lineage>
</organism>
<comment type="caution">
    <text evidence="2">The sequence shown here is derived from an EMBL/GenBank/DDBJ whole genome shotgun (WGS) entry which is preliminary data.</text>
</comment>
<keyword evidence="3" id="KW-1185">Reference proteome</keyword>
<evidence type="ECO:0000313" key="3">
    <source>
        <dbReference type="Proteomes" id="UP000190648"/>
    </source>
</evidence>
<evidence type="ECO:0000313" key="2">
    <source>
        <dbReference type="EMBL" id="OPJ76044.1"/>
    </source>
</evidence>
<name>A0A1V4JV79_PATFA</name>
<proteinExistence type="predicted"/>
<reference evidence="2 3" key="1">
    <citation type="submission" date="2016-02" db="EMBL/GenBank/DDBJ databases">
        <title>Band-tailed pigeon sequencing and assembly.</title>
        <authorList>
            <person name="Soares A.E."/>
            <person name="Novak B.J."/>
            <person name="Rice E.S."/>
            <person name="O'Connell B."/>
            <person name="Chang D."/>
            <person name="Weber S."/>
            <person name="Shapiro B."/>
        </authorList>
    </citation>
    <scope>NUCLEOTIDE SEQUENCE [LARGE SCALE GENOMIC DNA]</scope>
    <source>
        <strain evidence="2">BTP2013</strain>
        <tissue evidence="2">Blood</tissue>
    </source>
</reference>
<keyword evidence="1" id="KW-0732">Signal</keyword>
<dbReference type="Proteomes" id="UP000190648">
    <property type="component" value="Unassembled WGS sequence"/>
</dbReference>
<evidence type="ECO:0000256" key="1">
    <source>
        <dbReference type="SAM" id="SignalP"/>
    </source>
</evidence>
<accession>A0A1V4JV79</accession>
<protein>
    <submittedName>
        <fullName evidence="2">Uncharacterized protein</fullName>
    </submittedName>
</protein>
<feature type="chain" id="PRO_5012980041" evidence="1">
    <location>
        <begin position="22"/>
        <end position="83"/>
    </location>
</feature>
<dbReference type="EMBL" id="LSYS01006144">
    <property type="protein sequence ID" value="OPJ76044.1"/>
    <property type="molecule type" value="Genomic_DNA"/>
</dbReference>
<gene>
    <name evidence="2" type="ORF">AV530_008399</name>
</gene>